<name>A0A6B1YJJ7_PSEAI</name>
<organism evidence="1 2">
    <name type="scientific">Pseudomonas aeruginosa</name>
    <dbReference type="NCBI Taxonomy" id="287"/>
    <lineage>
        <taxon>Bacteria</taxon>
        <taxon>Pseudomonadati</taxon>
        <taxon>Pseudomonadota</taxon>
        <taxon>Gammaproteobacteria</taxon>
        <taxon>Pseudomonadales</taxon>
        <taxon>Pseudomonadaceae</taxon>
        <taxon>Pseudomonas</taxon>
    </lineage>
</organism>
<reference evidence="1" key="1">
    <citation type="submission" date="2020-01" db="EMBL/GenBank/DDBJ databases">
        <title>Bacteria Cultured from War Wounds Associated with the Conflict in Eastern Ukraine.</title>
        <authorList>
            <person name="Snesrud E."/>
            <person name="Galac M.R."/>
            <person name="Mc Gann P."/>
            <person name="Valentine K."/>
            <person name="Viacheslav K."/>
        </authorList>
    </citation>
    <scope>NUCLEOTIDE SEQUENCE</scope>
    <source>
        <strain evidence="1">VNMU148</strain>
    </source>
</reference>
<dbReference type="AlphaFoldDB" id="A0A6B1YJJ7"/>
<sequence length="84" mass="9906">MSFDEDDFLKKIQGFAEQGKERIALEKGREALERVGDELDDRVNFRINSVLKVEFEAVCKQNHTTVSREIKRFMTEVVRVQRVF</sequence>
<proteinExistence type="predicted"/>
<evidence type="ECO:0000313" key="1">
    <source>
        <dbReference type="EMBL" id="MZZ16726.1"/>
    </source>
</evidence>
<dbReference type="GO" id="GO:0006355">
    <property type="term" value="P:regulation of DNA-templated transcription"/>
    <property type="evidence" value="ECO:0007669"/>
    <property type="project" value="InterPro"/>
</dbReference>
<accession>A0A6B1YJJ7</accession>
<dbReference type="EMBL" id="WXZT01000033">
    <property type="protein sequence ID" value="MZZ16726.1"/>
    <property type="molecule type" value="Genomic_DNA"/>
</dbReference>
<evidence type="ECO:0000313" key="2">
    <source>
        <dbReference type="Proteomes" id="UP000644192"/>
    </source>
</evidence>
<dbReference type="Gene3D" id="1.10.1220.10">
    <property type="entry name" value="Met repressor-like"/>
    <property type="match status" value="1"/>
</dbReference>
<dbReference type="Proteomes" id="UP000644192">
    <property type="component" value="Unassembled WGS sequence"/>
</dbReference>
<dbReference type="InterPro" id="IPR013321">
    <property type="entry name" value="Arc_rbn_hlx_hlx"/>
</dbReference>
<gene>
    <name evidence="1" type="ORF">GUL26_31145</name>
</gene>
<dbReference type="RefSeq" id="WP_075116918.1">
    <property type="nucleotide sequence ID" value="NZ_CAADNI010000810.1"/>
</dbReference>
<protein>
    <submittedName>
        <fullName evidence="1">Uncharacterized protein</fullName>
    </submittedName>
</protein>
<comment type="caution">
    <text evidence="1">The sequence shown here is derived from an EMBL/GenBank/DDBJ whole genome shotgun (WGS) entry which is preliminary data.</text>
</comment>